<dbReference type="GO" id="GO:0008270">
    <property type="term" value="F:zinc ion binding"/>
    <property type="evidence" value="ECO:0007669"/>
    <property type="project" value="InterPro"/>
</dbReference>
<evidence type="ECO:0000256" key="16">
    <source>
        <dbReference type="PIRSR" id="PIRSR006769-3"/>
    </source>
</evidence>
<dbReference type="EMBL" id="LT670846">
    <property type="protein sequence ID" value="SHK18185.1"/>
    <property type="molecule type" value="Genomic_DNA"/>
</dbReference>
<comment type="cofactor">
    <cofactor evidence="13 16">
        <name>Zn(2+)</name>
        <dbReference type="ChEBI" id="CHEBI:29105"/>
    </cofactor>
    <text evidence="13 16">Binds 1 zinc ion.</text>
</comment>
<comment type="catalytic activity">
    <reaction evidence="13">
        <text>2,5-diamino-6-hydroxy-4-(5-phosphoribosylamino)-pyrimidine + H2O + H(+) = 5-amino-6-(5-phospho-D-ribosylamino)uracil + NH4(+)</text>
        <dbReference type="Rhea" id="RHEA:21868"/>
        <dbReference type="ChEBI" id="CHEBI:15377"/>
        <dbReference type="ChEBI" id="CHEBI:15378"/>
        <dbReference type="ChEBI" id="CHEBI:28938"/>
        <dbReference type="ChEBI" id="CHEBI:58453"/>
        <dbReference type="ChEBI" id="CHEBI:58614"/>
        <dbReference type="EC" id="3.5.4.26"/>
    </reaction>
</comment>
<accession>A0A1M6QDE1</accession>
<organism evidence="18 19">
    <name type="scientific">Thermocrinis minervae</name>
    <dbReference type="NCBI Taxonomy" id="381751"/>
    <lineage>
        <taxon>Bacteria</taxon>
        <taxon>Pseudomonadati</taxon>
        <taxon>Aquificota</taxon>
        <taxon>Aquificia</taxon>
        <taxon>Aquificales</taxon>
        <taxon>Aquificaceae</taxon>
        <taxon>Thermocrinis</taxon>
    </lineage>
</organism>
<keyword evidence="12" id="KW-0511">Multifunctional enzyme</keyword>
<dbReference type="FunFam" id="3.40.140.10:FF:000025">
    <property type="entry name" value="Riboflavin biosynthesis protein RibD"/>
    <property type="match status" value="1"/>
</dbReference>
<comment type="similarity">
    <text evidence="5 13">In the C-terminal section; belongs to the HTP reductase family.</text>
</comment>
<feature type="binding site" evidence="15">
    <location>
        <position position="194"/>
    </location>
    <ligand>
        <name>NADP(+)</name>
        <dbReference type="ChEBI" id="CHEBI:58349"/>
    </ligand>
</feature>
<dbReference type="SUPFAM" id="SSF53927">
    <property type="entry name" value="Cytidine deaminase-like"/>
    <property type="match status" value="1"/>
</dbReference>
<dbReference type="InterPro" id="IPR004794">
    <property type="entry name" value="Eubact_RibD"/>
</dbReference>
<dbReference type="Proteomes" id="UP000189810">
    <property type="component" value="Chromosome I"/>
</dbReference>
<dbReference type="InterPro" id="IPR002125">
    <property type="entry name" value="CMP_dCMP_dom"/>
</dbReference>
<dbReference type="OrthoDB" id="9800865at2"/>
<dbReference type="PANTHER" id="PTHR38011">
    <property type="entry name" value="DIHYDROFOLATE REDUCTASE FAMILY PROTEIN (AFU_ORTHOLOGUE AFUA_8G06820)"/>
    <property type="match status" value="1"/>
</dbReference>
<evidence type="ECO:0000256" key="10">
    <source>
        <dbReference type="ARBA" id="ARBA00022857"/>
    </source>
</evidence>
<keyword evidence="11 13" id="KW-0560">Oxidoreductase</keyword>
<evidence type="ECO:0000256" key="7">
    <source>
        <dbReference type="ARBA" id="ARBA00022723"/>
    </source>
</evidence>
<comment type="function">
    <text evidence="1 13">Converts 2,5-diamino-6-(ribosylamino)-4(3h)-pyrimidinone 5'-phosphate into 5-amino-6-(ribosylamino)-2,4(1h,3h)-pyrimidinedione 5'-phosphate.</text>
</comment>
<dbReference type="PROSITE" id="PS51747">
    <property type="entry name" value="CYT_DCMP_DEAMINASES_2"/>
    <property type="match status" value="1"/>
</dbReference>
<comment type="pathway">
    <text evidence="2 13">Cofactor biosynthesis; riboflavin biosynthesis; 5-amino-6-(D-ribitylamino)uracil from GTP: step 2/4.</text>
</comment>
<feature type="binding site" evidence="16">
    <location>
        <position position="69"/>
    </location>
    <ligand>
        <name>Zn(2+)</name>
        <dbReference type="ChEBI" id="CHEBI:29105"/>
        <note>catalytic</note>
    </ligand>
</feature>
<dbReference type="SUPFAM" id="SSF53597">
    <property type="entry name" value="Dihydrofolate reductase-like"/>
    <property type="match status" value="1"/>
</dbReference>
<dbReference type="InterPro" id="IPR011549">
    <property type="entry name" value="RibD_C"/>
</dbReference>
<feature type="binding site" evidence="16">
    <location>
        <position position="44"/>
    </location>
    <ligand>
        <name>Zn(2+)</name>
        <dbReference type="ChEBI" id="CHEBI:29105"/>
        <note>catalytic</note>
    </ligand>
</feature>
<evidence type="ECO:0000256" key="2">
    <source>
        <dbReference type="ARBA" id="ARBA00004882"/>
    </source>
</evidence>
<dbReference type="GO" id="GO:0008835">
    <property type="term" value="F:diaminohydroxyphosphoribosylaminopyrimidine deaminase activity"/>
    <property type="evidence" value="ECO:0007669"/>
    <property type="project" value="UniProtKB-EC"/>
</dbReference>
<dbReference type="UniPathway" id="UPA00275">
    <property type="reaction ID" value="UER00401"/>
</dbReference>
<evidence type="ECO:0000259" key="17">
    <source>
        <dbReference type="PROSITE" id="PS51747"/>
    </source>
</evidence>
<feature type="binding site" evidence="16">
    <location>
        <position position="78"/>
    </location>
    <ligand>
        <name>Zn(2+)</name>
        <dbReference type="ChEBI" id="CHEBI:29105"/>
        <note>catalytic</note>
    </ligand>
</feature>
<evidence type="ECO:0000313" key="18">
    <source>
        <dbReference type="EMBL" id="SHK18185.1"/>
    </source>
</evidence>
<dbReference type="InterPro" id="IPR016193">
    <property type="entry name" value="Cytidine_deaminase-like"/>
</dbReference>
<feature type="active site" description="Proton donor" evidence="14">
    <location>
        <position position="46"/>
    </location>
</feature>
<evidence type="ECO:0000313" key="19">
    <source>
        <dbReference type="Proteomes" id="UP000189810"/>
    </source>
</evidence>
<keyword evidence="10 13" id="KW-0521">NADP</keyword>
<evidence type="ECO:0000256" key="13">
    <source>
        <dbReference type="PIRNR" id="PIRNR006769"/>
    </source>
</evidence>
<feature type="binding site" evidence="15">
    <location>
        <position position="286"/>
    </location>
    <ligand>
        <name>substrate</name>
    </ligand>
</feature>
<dbReference type="InterPro" id="IPR050765">
    <property type="entry name" value="Riboflavin_Biosynth_HTPR"/>
</dbReference>
<dbReference type="InterPro" id="IPR002734">
    <property type="entry name" value="RibDG_C"/>
</dbReference>
<evidence type="ECO:0000256" key="3">
    <source>
        <dbReference type="ARBA" id="ARBA00004910"/>
    </source>
</evidence>
<name>A0A1M6QDE1_9AQUI</name>
<dbReference type="GO" id="GO:0009231">
    <property type="term" value="P:riboflavin biosynthetic process"/>
    <property type="evidence" value="ECO:0007669"/>
    <property type="project" value="UniProtKB-UniPathway"/>
</dbReference>
<dbReference type="PANTHER" id="PTHR38011:SF7">
    <property type="entry name" value="2,5-DIAMINO-6-RIBOSYLAMINO-4(3H)-PYRIMIDINONE 5'-PHOSPHATE REDUCTASE"/>
    <property type="match status" value="1"/>
</dbReference>
<dbReference type="CDD" id="cd01284">
    <property type="entry name" value="Riboflavin_deaminase-reductase"/>
    <property type="match status" value="1"/>
</dbReference>
<dbReference type="NCBIfam" id="TIGR00326">
    <property type="entry name" value="eubact_ribD"/>
    <property type="match status" value="1"/>
</dbReference>
<dbReference type="Gene3D" id="3.40.430.10">
    <property type="entry name" value="Dihydrofolate Reductase, subunit A"/>
    <property type="match status" value="1"/>
</dbReference>
<evidence type="ECO:0000256" key="11">
    <source>
        <dbReference type="ARBA" id="ARBA00023002"/>
    </source>
</evidence>
<dbReference type="GO" id="GO:0050661">
    <property type="term" value="F:NADP binding"/>
    <property type="evidence" value="ECO:0007669"/>
    <property type="project" value="InterPro"/>
</dbReference>
<dbReference type="STRING" id="381751.SAMN05444391_0190"/>
<feature type="binding site" evidence="15">
    <location>
        <position position="178"/>
    </location>
    <ligand>
        <name>substrate</name>
    </ligand>
</feature>
<evidence type="ECO:0000256" key="4">
    <source>
        <dbReference type="ARBA" id="ARBA00005259"/>
    </source>
</evidence>
<gene>
    <name evidence="18" type="ORF">SAMN05444391_0190</name>
</gene>
<dbReference type="InterPro" id="IPR024072">
    <property type="entry name" value="DHFR-like_dom_sf"/>
</dbReference>
<dbReference type="PIRSF" id="PIRSF006769">
    <property type="entry name" value="RibD"/>
    <property type="match status" value="1"/>
</dbReference>
<proteinExistence type="inferred from homology"/>
<evidence type="ECO:0000256" key="6">
    <source>
        <dbReference type="ARBA" id="ARBA00022619"/>
    </source>
</evidence>
<protein>
    <recommendedName>
        <fullName evidence="13">Riboflavin biosynthesis protein RibD</fullName>
    </recommendedName>
    <domain>
        <recommendedName>
            <fullName evidence="13">Diaminohydroxyphosphoribosylaminopyrimidine deaminase</fullName>
            <shortName evidence="13">DRAP deaminase</shortName>
            <ecNumber evidence="13">3.5.4.26</ecNumber>
        </recommendedName>
        <alternativeName>
            <fullName evidence="13">Riboflavin-specific deaminase</fullName>
        </alternativeName>
    </domain>
    <domain>
        <recommendedName>
            <fullName evidence="13">5-amino-6-(5-phosphoribosylamino)uracil reductase</fullName>
            <ecNumber evidence="13">1.1.1.193</ecNumber>
        </recommendedName>
        <alternativeName>
            <fullName evidence="13">HTP reductase</fullName>
        </alternativeName>
    </domain>
</protein>
<feature type="binding site" evidence="15">
    <location>
        <position position="201"/>
    </location>
    <ligand>
        <name>substrate</name>
    </ligand>
</feature>
<evidence type="ECO:0000256" key="1">
    <source>
        <dbReference type="ARBA" id="ARBA00002151"/>
    </source>
</evidence>
<dbReference type="Pfam" id="PF00383">
    <property type="entry name" value="dCMP_cyt_deam_1"/>
    <property type="match status" value="1"/>
</dbReference>
<feature type="binding site" evidence="15">
    <location>
        <position position="148"/>
    </location>
    <ligand>
        <name>NADP(+)</name>
        <dbReference type="ChEBI" id="CHEBI:58349"/>
    </ligand>
</feature>
<comment type="similarity">
    <text evidence="4 13">In the N-terminal section; belongs to the cytidine and deoxycytidylate deaminase family.</text>
</comment>
<dbReference type="EC" id="3.5.4.26" evidence="13"/>
<keyword evidence="9 13" id="KW-0862">Zinc</keyword>
<evidence type="ECO:0000256" key="9">
    <source>
        <dbReference type="ARBA" id="ARBA00022833"/>
    </source>
</evidence>
<dbReference type="InterPro" id="IPR016192">
    <property type="entry name" value="APOBEC/CMP_deaminase_Zn-bd"/>
</dbReference>
<dbReference type="Pfam" id="PF01872">
    <property type="entry name" value="RibD_C"/>
    <property type="match status" value="1"/>
</dbReference>
<reference evidence="18 19" key="1">
    <citation type="submission" date="2016-11" db="EMBL/GenBank/DDBJ databases">
        <authorList>
            <person name="Jaros S."/>
            <person name="Januszkiewicz K."/>
            <person name="Wedrychowicz H."/>
        </authorList>
    </citation>
    <scope>NUCLEOTIDE SEQUENCE [LARGE SCALE GENOMIC DNA]</scope>
    <source>
        <strain evidence="18 19">DSM 19557</strain>
    </source>
</reference>
<feature type="binding site" evidence="15">
    <location>
        <position position="164"/>
    </location>
    <ligand>
        <name>NADP(+)</name>
        <dbReference type="ChEBI" id="CHEBI:58349"/>
    </ligand>
</feature>
<comment type="pathway">
    <text evidence="3 13">Cofactor biosynthesis; riboflavin biosynthesis; 5-amino-6-(D-ribitylamino)uracil from GTP: step 3/4.</text>
</comment>
<dbReference type="PROSITE" id="PS00903">
    <property type="entry name" value="CYT_DCMP_DEAMINASES_1"/>
    <property type="match status" value="1"/>
</dbReference>
<feature type="binding site" evidence="15">
    <location>
        <position position="162"/>
    </location>
    <ligand>
        <name>substrate</name>
    </ligand>
</feature>
<evidence type="ECO:0000256" key="15">
    <source>
        <dbReference type="PIRSR" id="PIRSR006769-2"/>
    </source>
</evidence>
<dbReference type="GO" id="GO:0008703">
    <property type="term" value="F:5-amino-6-(5-phosphoribosylamino)uracil reductase activity"/>
    <property type="evidence" value="ECO:0007669"/>
    <property type="project" value="UniProtKB-EC"/>
</dbReference>
<dbReference type="Gene3D" id="3.40.140.10">
    <property type="entry name" value="Cytidine Deaminase, domain 2"/>
    <property type="match status" value="1"/>
</dbReference>
<keyword evidence="7 13" id="KW-0479">Metal-binding</keyword>
<comment type="catalytic activity">
    <reaction evidence="13">
        <text>5-amino-6-(5-phospho-D-ribitylamino)uracil + NADP(+) = 5-amino-6-(5-phospho-D-ribosylamino)uracil + NADPH + H(+)</text>
        <dbReference type="Rhea" id="RHEA:17845"/>
        <dbReference type="ChEBI" id="CHEBI:15378"/>
        <dbReference type="ChEBI" id="CHEBI:57783"/>
        <dbReference type="ChEBI" id="CHEBI:58349"/>
        <dbReference type="ChEBI" id="CHEBI:58421"/>
        <dbReference type="ChEBI" id="CHEBI:58453"/>
        <dbReference type="EC" id="1.1.1.193"/>
    </reaction>
</comment>
<dbReference type="EC" id="1.1.1.193" evidence="13"/>
<evidence type="ECO:0000256" key="5">
    <source>
        <dbReference type="ARBA" id="ARBA00007417"/>
    </source>
</evidence>
<keyword evidence="6 13" id="KW-0686">Riboflavin biosynthesis</keyword>
<evidence type="ECO:0000256" key="14">
    <source>
        <dbReference type="PIRSR" id="PIRSR006769-1"/>
    </source>
</evidence>
<evidence type="ECO:0000256" key="12">
    <source>
        <dbReference type="ARBA" id="ARBA00023268"/>
    </source>
</evidence>
<feature type="domain" description="CMP/dCMP-type deaminase" evidence="17">
    <location>
        <begin position="1"/>
        <end position="117"/>
    </location>
</feature>
<evidence type="ECO:0000256" key="8">
    <source>
        <dbReference type="ARBA" id="ARBA00022801"/>
    </source>
</evidence>
<keyword evidence="8 13" id="KW-0378">Hydrolase</keyword>
<dbReference type="AlphaFoldDB" id="A0A1M6QDE1"/>
<feature type="binding site" evidence="15">
    <location>
        <position position="198"/>
    </location>
    <ligand>
        <name>substrate</name>
    </ligand>
</feature>
<dbReference type="NCBIfam" id="TIGR00227">
    <property type="entry name" value="ribD_Cterm"/>
    <property type="match status" value="1"/>
</dbReference>
<sequence>MSLALDLAREYKGLTHPNPTVGCVIVKDGVVVGKGAHEKAGLPHAEVIALKEAGHRARGATLYVTLEPCSHWGRTPPCVDAIIQAGIKRVVIATLDPNPLVCGQGVSKLRQAGIQVDVGVLEEEARELNEDFFLYITEKRPYVTLKLAQSIDGKIATKTGDSKWISGQKSREFAHRLRHEATAVLVGIGTVLKDDPLLTVRHIPAKKQPLRIVLDPDLEIPMGSKLVVEKSAKTLVVTSSDNTEKIKLLEDMGVEVLRFPSEGGRFNLRDLLKEFHRREIMHILVEGGSQTATEFIKAGLVDRLCVFIGPMVIGSGKTLGDIGVEFVKDTPRFTLRRCQVIDQDVYLEYVR</sequence>
<feature type="binding site" evidence="15">
    <location>
        <position position="190"/>
    </location>
    <ligand>
        <name>NADP(+)</name>
        <dbReference type="ChEBI" id="CHEBI:58349"/>
    </ligand>
</feature>
<keyword evidence="19" id="KW-1185">Reference proteome</keyword>